<evidence type="ECO:0000256" key="1">
    <source>
        <dbReference type="SAM" id="Phobius"/>
    </source>
</evidence>
<dbReference type="RefSeq" id="WP_145642746.1">
    <property type="nucleotide sequence ID" value="NZ_VIWP01000012.1"/>
</dbReference>
<dbReference type="OrthoDB" id="7948803at2"/>
<feature type="transmembrane region" description="Helical" evidence="1">
    <location>
        <begin position="46"/>
        <end position="64"/>
    </location>
</feature>
<feature type="domain" description="DUF1468" evidence="2">
    <location>
        <begin position="13"/>
        <end position="155"/>
    </location>
</feature>
<keyword evidence="1" id="KW-0812">Transmembrane</keyword>
<evidence type="ECO:0000313" key="3">
    <source>
        <dbReference type="EMBL" id="TWF47473.1"/>
    </source>
</evidence>
<dbReference type="InterPro" id="IPR009936">
    <property type="entry name" value="DUF1468"/>
</dbReference>
<keyword evidence="1" id="KW-1133">Transmembrane helix</keyword>
<name>A0A561QAT1_9HYPH</name>
<keyword evidence="1" id="KW-0472">Membrane</keyword>
<gene>
    <name evidence="3" type="ORF">FHW37_112112</name>
</gene>
<protein>
    <submittedName>
        <fullName evidence="3">Tripartite tricarboxylate transporter TctB family protein</fullName>
    </submittedName>
</protein>
<feature type="transmembrane region" description="Helical" evidence="1">
    <location>
        <begin position="12"/>
        <end position="34"/>
    </location>
</feature>
<dbReference type="AlphaFoldDB" id="A0A561QAT1"/>
<dbReference type="Proteomes" id="UP000320653">
    <property type="component" value="Unassembled WGS sequence"/>
</dbReference>
<proteinExistence type="predicted"/>
<organism evidence="3 4">
    <name type="scientific">Neorhizobium alkalisoli</name>
    <dbReference type="NCBI Taxonomy" id="528178"/>
    <lineage>
        <taxon>Bacteria</taxon>
        <taxon>Pseudomonadati</taxon>
        <taxon>Pseudomonadota</taxon>
        <taxon>Alphaproteobacteria</taxon>
        <taxon>Hyphomicrobiales</taxon>
        <taxon>Rhizobiaceae</taxon>
        <taxon>Rhizobium/Agrobacterium group</taxon>
        <taxon>Neorhizobium</taxon>
    </lineage>
</organism>
<dbReference type="Pfam" id="PF07331">
    <property type="entry name" value="TctB"/>
    <property type="match status" value="1"/>
</dbReference>
<reference evidence="3 4" key="1">
    <citation type="submission" date="2019-06" db="EMBL/GenBank/DDBJ databases">
        <title>Sorghum-associated microbial communities from plants grown in Nebraska, USA.</title>
        <authorList>
            <person name="Schachtman D."/>
        </authorList>
    </citation>
    <scope>NUCLEOTIDE SEQUENCE [LARGE SCALE GENOMIC DNA]</scope>
    <source>
        <strain evidence="3 4">1225</strain>
    </source>
</reference>
<keyword evidence="4" id="KW-1185">Reference proteome</keyword>
<feature type="transmembrane region" description="Helical" evidence="1">
    <location>
        <begin position="128"/>
        <end position="150"/>
    </location>
</feature>
<dbReference type="EMBL" id="VIWP01000012">
    <property type="protein sequence ID" value="TWF47473.1"/>
    <property type="molecule type" value="Genomic_DNA"/>
</dbReference>
<evidence type="ECO:0000313" key="4">
    <source>
        <dbReference type="Proteomes" id="UP000320653"/>
    </source>
</evidence>
<feature type="transmembrane region" description="Helical" evidence="1">
    <location>
        <begin position="90"/>
        <end position="116"/>
    </location>
</feature>
<comment type="caution">
    <text evidence="3">The sequence shown here is derived from an EMBL/GenBank/DDBJ whole genome shotgun (WGS) entry which is preliminary data.</text>
</comment>
<evidence type="ECO:0000259" key="2">
    <source>
        <dbReference type="Pfam" id="PF07331"/>
    </source>
</evidence>
<accession>A0A561QAT1</accession>
<sequence length="162" mass="17018">MPSQNMSPGDVISGGLLSLLSIYIISMSLSWTIVSDAGPGPGFFPLLYSLVMLPVALLLLLRGMRRPAPLSPVADDDDVEEKGSGVPMALATWLALAISVPLMSAFGFLCGFLALCLFMTKVVFGRPLLGSAVASVCITVGIYVVFQLLLEIDLPAGIFGGR</sequence>